<dbReference type="AlphaFoldDB" id="A0AAX4HGG3"/>
<accession>A0AAX4HGG3</accession>
<dbReference type="KEGG" id="asau:88175798"/>
<feature type="transmembrane region" description="Helical" evidence="1">
    <location>
        <begin position="105"/>
        <end position="127"/>
    </location>
</feature>
<keyword evidence="1" id="KW-0812">Transmembrane</keyword>
<feature type="transmembrane region" description="Helical" evidence="1">
    <location>
        <begin position="147"/>
        <end position="171"/>
    </location>
</feature>
<sequence length="445" mass="49897">MKPVFRFAALLLLIVAVLAEMDMSGPKEFHPKDAEFKSFHWIFTLAVLFMMPSIASVYAFAQVEHVASIIHLICFLYSAYESLFLDFPDNVDNHENRTSKGTSWFLTWELGATLFVGTAVNGSNVLLNRWFKEKSESYASLRFLRRLYKILSVTSALTGWVRVCLAPVALFGFCYGASTGQCIAHGIMGSAFIFYGFILAWVLVIPWIRKHTLTPGASAKSQEFWDSSLMCLWGIVNTFTEHRWGKEGWSHGDYQHTAMGIIWWCGGLLGMWLSRKNGQRSLVPAILLIFTGYAMSQHAQHLELSTKVHAMFGLVLMAGGASRIIEISFLLKDKGCSLSGQILTFQHLPPLSLVMSGLLFMSANEEQLHLVHDLGADHSSYIMVVCGAGFMIYLWMLILLALYLHLVGYDNDGELTRHGYGNLASTEAAEFELSEMSGDEQEERH</sequence>
<dbReference type="EMBL" id="CP138899">
    <property type="protein sequence ID" value="WPK27352.1"/>
    <property type="molecule type" value="Genomic_DNA"/>
</dbReference>
<feature type="transmembrane region" description="Helical" evidence="1">
    <location>
        <begin position="343"/>
        <end position="361"/>
    </location>
</feature>
<dbReference type="InterPro" id="IPR018827">
    <property type="entry name" value="YTP1_C"/>
</dbReference>
<gene>
    <name evidence="4" type="ORF">PUMCH_004738</name>
</gene>
<name>A0AAX4HGG3_9ASCO</name>
<protein>
    <recommendedName>
        <fullName evidence="3">Protein YTP1-like C-terminal domain-containing protein</fullName>
    </recommendedName>
</protein>
<keyword evidence="1" id="KW-0472">Membrane</keyword>
<reference evidence="4 5" key="1">
    <citation type="submission" date="2023-10" db="EMBL/GenBank/DDBJ databases">
        <title>Draft Genome Sequence of Candida saopaulonensis from a very Premature Infant with Sepsis.</title>
        <authorList>
            <person name="Ning Y."/>
            <person name="Dai R."/>
            <person name="Xiao M."/>
            <person name="Xu Y."/>
            <person name="Yan Q."/>
            <person name="Zhang L."/>
        </authorList>
    </citation>
    <scope>NUCLEOTIDE SEQUENCE [LARGE SCALE GENOMIC DNA]</scope>
    <source>
        <strain evidence="4 5">19XY460</strain>
    </source>
</reference>
<evidence type="ECO:0000256" key="1">
    <source>
        <dbReference type="SAM" id="Phobius"/>
    </source>
</evidence>
<keyword evidence="5" id="KW-1185">Reference proteome</keyword>
<dbReference type="Pfam" id="PF10355">
    <property type="entry name" value="Ytp1"/>
    <property type="match status" value="1"/>
</dbReference>
<feature type="chain" id="PRO_5043937668" description="Protein YTP1-like C-terminal domain-containing protein" evidence="2">
    <location>
        <begin position="20"/>
        <end position="445"/>
    </location>
</feature>
<feature type="transmembrane region" description="Helical" evidence="1">
    <location>
        <begin position="281"/>
        <end position="299"/>
    </location>
</feature>
<feature type="transmembrane region" description="Helical" evidence="1">
    <location>
        <begin position="66"/>
        <end position="85"/>
    </location>
</feature>
<evidence type="ECO:0000256" key="2">
    <source>
        <dbReference type="SAM" id="SignalP"/>
    </source>
</evidence>
<feature type="signal peptide" evidence="2">
    <location>
        <begin position="1"/>
        <end position="19"/>
    </location>
</feature>
<organism evidence="4 5">
    <name type="scientific">Australozyma saopauloensis</name>
    <dbReference type="NCBI Taxonomy" id="291208"/>
    <lineage>
        <taxon>Eukaryota</taxon>
        <taxon>Fungi</taxon>
        <taxon>Dikarya</taxon>
        <taxon>Ascomycota</taxon>
        <taxon>Saccharomycotina</taxon>
        <taxon>Pichiomycetes</taxon>
        <taxon>Metschnikowiaceae</taxon>
        <taxon>Australozyma</taxon>
    </lineage>
</organism>
<feature type="transmembrane region" description="Helical" evidence="1">
    <location>
        <begin position="311"/>
        <end position="331"/>
    </location>
</feature>
<feature type="domain" description="Protein YTP1-like C-terminal" evidence="3">
    <location>
        <begin position="159"/>
        <end position="403"/>
    </location>
</feature>
<evidence type="ECO:0000259" key="3">
    <source>
        <dbReference type="Pfam" id="PF10355"/>
    </source>
</evidence>
<feature type="transmembrane region" description="Helical" evidence="1">
    <location>
        <begin position="381"/>
        <end position="404"/>
    </location>
</feature>
<evidence type="ECO:0000313" key="4">
    <source>
        <dbReference type="EMBL" id="WPK27352.1"/>
    </source>
</evidence>
<dbReference type="PANTHER" id="PTHR31685">
    <property type="entry name" value="INTEGRAL MEMBRANE PROTEIN (AFU_ORTHOLOGUE AFUA_6G12730)-RELATED"/>
    <property type="match status" value="1"/>
</dbReference>
<proteinExistence type="predicted"/>
<dbReference type="Proteomes" id="UP001338582">
    <property type="component" value="Chromosome 6"/>
</dbReference>
<keyword evidence="1" id="KW-1133">Transmembrane helix</keyword>
<feature type="transmembrane region" description="Helical" evidence="1">
    <location>
        <begin position="183"/>
        <end position="204"/>
    </location>
</feature>
<keyword evidence="2" id="KW-0732">Signal</keyword>
<evidence type="ECO:0000313" key="5">
    <source>
        <dbReference type="Proteomes" id="UP001338582"/>
    </source>
</evidence>
<feature type="transmembrane region" description="Helical" evidence="1">
    <location>
        <begin position="38"/>
        <end position="59"/>
    </location>
</feature>
<dbReference type="RefSeq" id="XP_062879730.1">
    <property type="nucleotide sequence ID" value="XM_063023660.1"/>
</dbReference>
<dbReference type="GeneID" id="88175798"/>
<dbReference type="PANTHER" id="PTHR31685:SF2">
    <property type="entry name" value="PROTEIN YTP1"/>
    <property type="match status" value="1"/>
</dbReference>